<dbReference type="PANTHER" id="PTHR48051">
    <property type="match status" value="1"/>
</dbReference>
<sequence>MHAPKRPRLRGRGGGLSSDAGLEIQPAQLSTRSVDVLHSLLPSRSFRCSHPGCTRVLRDLAGLKRHVTRIHGGGSASLVFDASRGELDLADSDVSRTEQDQQQCALPKQLASFDEDRRRSAGEIISMSSGLDRLDTSGDHVGSMLQSAAPINQVSEDKGPVDVNGVRYSGGDVDILRHWRHRSIVLQRMWSKDGDPTRDWRGVTFEQSRADAFIRDRVTDIELDDTGLTGVIPVELAHLDALRTVSMRGNGLTSMPFEIGQCALLRNLRLSNNNLREIPRAVGDLVNLEQLWLGGNKLAQCPKELSKLRSLRVLELSNNELISMPAEIGDMPTLNAVFLNNNRRLLTVPHSFGEAMKRGVGVLLDIHTRVLEAAEAQIGNWSTPGPGGEDARALRTVRERWQCDDLRNRVWNDPVSDPLTWKGVGVCNGRVTLLSLTGEKLTGMVPPEISQLSFLRVLSLGGNKLSALPPEFNQLRLLEELELFGNELTTIDLTGLNSLRRLDLYGNRLRAFPESMHSLQNLASVMVWRNPIREGRGIISDLRAAGVSVYVDDEHFINE</sequence>
<evidence type="ECO:0000256" key="5">
    <source>
        <dbReference type="SAM" id="MobiDB-lite"/>
    </source>
</evidence>
<dbReference type="InterPro" id="IPR013087">
    <property type="entry name" value="Znf_C2H2_type"/>
</dbReference>
<dbReference type="InterPro" id="IPR003591">
    <property type="entry name" value="Leu-rich_rpt_typical-subtyp"/>
</dbReference>
<name>C1FEQ7_MICCC</name>
<organism evidence="7 8">
    <name type="scientific">Micromonas commoda (strain RCC299 / NOUM17 / CCMP2709)</name>
    <name type="common">Picoplanktonic green alga</name>
    <dbReference type="NCBI Taxonomy" id="296587"/>
    <lineage>
        <taxon>Eukaryota</taxon>
        <taxon>Viridiplantae</taxon>
        <taxon>Chlorophyta</taxon>
        <taxon>Mamiellophyceae</taxon>
        <taxon>Mamiellales</taxon>
        <taxon>Mamiellaceae</taxon>
        <taxon>Micromonas</taxon>
    </lineage>
</organism>
<keyword evidence="4" id="KW-0479">Metal-binding</keyword>
<dbReference type="Proteomes" id="UP000002009">
    <property type="component" value="Chromosome 1"/>
</dbReference>
<dbReference type="PROSITE" id="PS00028">
    <property type="entry name" value="ZINC_FINGER_C2H2_1"/>
    <property type="match status" value="1"/>
</dbReference>
<dbReference type="InterPro" id="IPR001611">
    <property type="entry name" value="Leu-rich_rpt"/>
</dbReference>
<dbReference type="PROSITE" id="PS50157">
    <property type="entry name" value="ZINC_FINGER_C2H2_2"/>
    <property type="match status" value="1"/>
</dbReference>
<dbReference type="InterPro" id="IPR032675">
    <property type="entry name" value="LRR_dom_sf"/>
</dbReference>
<gene>
    <name evidence="7" type="ORF">MICPUN_55535</name>
</gene>
<keyword evidence="2" id="KW-0433">Leucine-rich repeat</keyword>
<protein>
    <recommendedName>
        <fullName evidence="6">C2H2-type domain-containing protein</fullName>
    </recommendedName>
</protein>
<dbReference type="SMART" id="SM00365">
    <property type="entry name" value="LRR_SD22"/>
    <property type="match status" value="3"/>
</dbReference>
<evidence type="ECO:0000259" key="6">
    <source>
        <dbReference type="PROSITE" id="PS50157"/>
    </source>
</evidence>
<dbReference type="OrthoDB" id="1394818at2759"/>
<evidence type="ECO:0000313" key="8">
    <source>
        <dbReference type="Proteomes" id="UP000002009"/>
    </source>
</evidence>
<dbReference type="STRING" id="296587.C1FEQ7"/>
<proteinExistence type="predicted"/>
<dbReference type="GeneID" id="8250660"/>
<dbReference type="GO" id="GO:0008270">
    <property type="term" value="F:zinc ion binding"/>
    <property type="evidence" value="ECO:0007669"/>
    <property type="project" value="UniProtKB-KW"/>
</dbReference>
<dbReference type="AlphaFoldDB" id="C1FEQ7"/>
<reference evidence="7 8" key="1">
    <citation type="journal article" date="2009" name="Science">
        <title>Green evolution and dynamic adaptations revealed by genomes of the marine picoeukaryotes Micromonas.</title>
        <authorList>
            <person name="Worden A.Z."/>
            <person name="Lee J.H."/>
            <person name="Mock T."/>
            <person name="Rouze P."/>
            <person name="Simmons M.P."/>
            <person name="Aerts A.L."/>
            <person name="Allen A.E."/>
            <person name="Cuvelier M.L."/>
            <person name="Derelle E."/>
            <person name="Everett M.V."/>
            <person name="Foulon E."/>
            <person name="Grimwood J."/>
            <person name="Gundlach H."/>
            <person name="Henrissat B."/>
            <person name="Napoli C."/>
            <person name="McDonald S.M."/>
            <person name="Parker M.S."/>
            <person name="Rombauts S."/>
            <person name="Salamov A."/>
            <person name="Von Dassow P."/>
            <person name="Badger J.H."/>
            <person name="Coutinho P.M."/>
            <person name="Demir E."/>
            <person name="Dubchak I."/>
            <person name="Gentemann C."/>
            <person name="Eikrem W."/>
            <person name="Gready J.E."/>
            <person name="John U."/>
            <person name="Lanier W."/>
            <person name="Lindquist E.A."/>
            <person name="Lucas S."/>
            <person name="Mayer K.F."/>
            <person name="Moreau H."/>
            <person name="Not F."/>
            <person name="Otillar R."/>
            <person name="Panaud O."/>
            <person name="Pangilinan J."/>
            <person name="Paulsen I."/>
            <person name="Piegu B."/>
            <person name="Poliakov A."/>
            <person name="Robbens S."/>
            <person name="Schmutz J."/>
            <person name="Toulza E."/>
            <person name="Wyss T."/>
            <person name="Zelensky A."/>
            <person name="Zhou K."/>
            <person name="Armbrust E.V."/>
            <person name="Bhattacharya D."/>
            <person name="Goodenough U.W."/>
            <person name="Van de Peer Y."/>
            <person name="Grigoriev I.V."/>
        </authorList>
    </citation>
    <scope>NUCLEOTIDE SEQUENCE [LARGE SCALE GENOMIC DNA]</scope>
    <source>
        <strain evidence="8">RCC299 / NOUM17</strain>
    </source>
</reference>
<dbReference type="EMBL" id="CP001574">
    <property type="protein sequence ID" value="ACO68999.1"/>
    <property type="molecule type" value="Genomic_DNA"/>
</dbReference>
<comment type="subcellular location">
    <subcellularLocation>
        <location evidence="1">Cytoplasm</location>
        <location evidence="1">Cytoskeleton</location>
        <location evidence="1">Cilium axoneme</location>
    </subcellularLocation>
</comment>
<evidence type="ECO:0000313" key="7">
    <source>
        <dbReference type="EMBL" id="ACO68999.1"/>
    </source>
</evidence>
<dbReference type="PANTHER" id="PTHR48051:SF1">
    <property type="entry name" value="RAS SUPPRESSOR PROTEIN 1"/>
    <property type="match status" value="1"/>
</dbReference>
<dbReference type="SUPFAM" id="SSF52058">
    <property type="entry name" value="L domain-like"/>
    <property type="match status" value="1"/>
</dbReference>
<evidence type="ECO:0000256" key="3">
    <source>
        <dbReference type="ARBA" id="ARBA00022737"/>
    </source>
</evidence>
<keyword evidence="3" id="KW-0677">Repeat</keyword>
<dbReference type="InterPro" id="IPR050216">
    <property type="entry name" value="LRR_domain-containing"/>
</dbReference>
<dbReference type="Gene3D" id="3.80.10.10">
    <property type="entry name" value="Ribonuclease Inhibitor"/>
    <property type="match status" value="3"/>
</dbReference>
<evidence type="ECO:0000256" key="2">
    <source>
        <dbReference type="ARBA" id="ARBA00022614"/>
    </source>
</evidence>
<feature type="domain" description="C2H2-type" evidence="6">
    <location>
        <begin position="46"/>
        <end position="76"/>
    </location>
</feature>
<dbReference type="RefSeq" id="XP_002507741.1">
    <property type="nucleotide sequence ID" value="XM_002507695.1"/>
</dbReference>
<feature type="compositionally biased region" description="Basic residues" evidence="5">
    <location>
        <begin position="1"/>
        <end position="11"/>
    </location>
</feature>
<feature type="region of interest" description="Disordered" evidence="5">
    <location>
        <begin position="1"/>
        <end position="20"/>
    </location>
</feature>
<dbReference type="GO" id="GO:0005930">
    <property type="term" value="C:axoneme"/>
    <property type="evidence" value="ECO:0007669"/>
    <property type="project" value="UniProtKB-SubCell"/>
</dbReference>
<dbReference type="InParanoid" id="C1FEQ7"/>
<evidence type="ECO:0000256" key="1">
    <source>
        <dbReference type="ARBA" id="ARBA00004430"/>
    </source>
</evidence>
<keyword evidence="4" id="KW-0862">Zinc</keyword>
<keyword evidence="8" id="KW-1185">Reference proteome</keyword>
<dbReference type="KEGG" id="mis:MICPUN_55535"/>
<evidence type="ECO:0000256" key="4">
    <source>
        <dbReference type="PROSITE-ProRule" id="PRU00042"/>
    </source>
</evidence>
<dbReference type="Pfam" id="PF00560">
    <property type="entry name" value="LRR_1"/>
    <property type="match status" value="2"/>
</dbReference>
<keyword evidence="4" id="KW-0863">Zinc-finger</keyword>
<accession>C1FEQ7</accession>
<dbReference type="SMART" id="SM00369">
    <property type="entry name" value="LRR_TYP"/>
    <property type="match status" value="7"/>
</dbReference>